<feature type="non-terminal residue" evidence="2">
    <location>
        <position position="87"/>
    </location>
</feature>
<dbReference type="InterPro" id="IPR052635">
    <property type="entry name" value="Sec_Metab_Biosynth_Reg"/>
</dbReference>
<dbReference type="Proteomes" id="UP000799770">
    <property type="component" value="Unassembled WGS sequence"/>
</dbReference>
<dbReference type="PANTHER" id="PTHR39607:SF2">
    <property type="entry name" value="BZIP DOMAIN-CONTAINING PROTEIN"/>
    <property type="match status" value="1"/>
</dbReference>
<evidence type="ECO:0000256" key="1">
    <source>
        <dbReference type="SAM" id="MobiDB-lite"/>
    </source>
</evidence>
<evidence type="ECO:0000313" key="3">
    <source>
        <dbReference type="Proteomes" id="UP000799770"/>
    </source>
</evidence>
<feature type="non-terminal residue" evidence="2">
    <location>
        <position position="1"/>
    </location>
</feature>
<organism evidence="2 3">
    <name type="scientific">Lophiotrema nucula</name>
    <dbReference type="NCBI Taxonomy" id="690887"/>
    <lineage>
        <taxon>Eukaryota</taxon>
        <taxon>Fungi</taxon>
        <taxon>Dikarya</taxon>
        <taxon>Ascomycota</taxon>
        <taxon>Pezizomycotina</taxon>
        <taxon>Dothideomycetes</taxon>
        <taxon>Pleosporomycetidae</taxon>
        <taxon>Pleosporales</taxon>
        <taxon>Lophiotremataceae</taxon>
        <taxon>Lophiotrema</taxon>
    </lineage>
</organism>
<reference evidence="2" key="1">
    <citation type="journal article" date="2020" name="Stud. Mycol.">
        <title>101 Dothideomycetes genomes: a test case for predicting lifestyles and emergence of pathogens.</title>
        <authorList>
            <person name="Haridas S."/>
            <person name="Albert R."/>
            <person name="Binder M."/>
            <person name="Bloem J."/>
            <person name="Labutti K."/>
            <person name="Salamov A."/>
            <person name="Andreopoulos B."/>
            <person name="Baker S."/>
            <person name="Barry K."/>
            <person name="Bills G."/>
            <person name="Bluhm B."/>
            <person name="Cannon C."/>
            <person name="Castanera R."/>
            <person name="Culley D."/>
            <person name="Daum C."/>
            <person name="Ezra D."/>
            <person name="Gonzalez J."/>
            <person name="Henrissat B."/>
            <person name="Kuo A."/>
            <person name="Liang C."/>
            <person name="Lipzen A."/>
            <person name="Lutzoni F."/>
            <person name="Magnuson J."/>
            <person name="Mondo S."/>
            <person name="Nolan M."/>
            <person name="Ohm R."/>
            <person name="Pangilinan J."/>
            <person name="Park H.-J."/>
            <person name="Ramirez L."/>
            <person name="Alfaro M."/>
            <person name="Sun H."/>
            <person name="Tritt A."/>
            <person name="Yoshinaga Y."/>
            <person name="Zwiers L.-H."/>
            <person name="Turgeon B."/>
            <person name="Goodwin S."/>
            <person name="Spatafora J."/>
            <person name="Crous P."/>
            <person name="Grigoriev I."/>
        </authorList>
    </citation>
    <scope>NUCLEOTIDE SEQUENCE</scope>
    <source>
        <strain evidence="2">CBS 627.86</strain>
    </source>
</reference>
<protein>
    <recommendedName>
        <fullName evidence="4">BZIP domain-containing protein</fullName>
    </recommendedName>
</protein>
<dbReference type="PANTHER" id="PTHR39607">
    <property type="entry name" value="XANTHOCILLIN BIOSYNTHESIS CLUSTER TRANSCRIPTION FACTOR XANC-RELATED"/>
    <property type="match status" value="1"/>
</dbReference>
<sequence>ESHKDEWSSVTDPTERRKRQNRLAQRRFRDYASQTKDLSEHDVEHARRAGNAYAVYEPDDHDTACELTGSPWGSISMRHIVKSGRRK</sequence>
<dbReference type="EMBL" id="ML977369">
    <property type="protein sequence ID" value="KAF2105937.1"/>
    <property type="molecule type" value="Genomic_DNA"/>
</dbReference>
<keyword evidence="3" id="KW-1185">Reference proteome</keyword>
<evidence type="ECO:0000313" key="2">
    <source>
        <dbReference type="EMBL" id="KAF2105937.1"/>
    </source>
</evidence>
<gene>
    <name evidence="2" type="ORF">BDV96DRAFT_480312</name>
</gene>
<dbReference type="AlphaFoldDB" id="A0A6A5YHW2"/>
<dbReference type="OrthoDB" id="5387389at2759"/>
<accession>A0A6A5YHW2</accession>
<feature type="region of interest" description="Disordered" evidence="1">
    <location>
        <begin position="1"/>
        <end position="43"/>
    </location>
</feature>
<evidence type="ECO:0008006" key="4">
    <source>
        <dbReference type="Google" id="ProtNLM"/>
    </source>
</evidence>
<name>A0A6A5YHW2_9PLEO</name>
<proteinExistence type="predicted"/>
<feature type="compositionally biased region" description="Basic residues" evidence="1">
    <location>
        <begin position="16"/>
        <end position="26"/>
    </location>
</feature>